<keyword evidence="2" id="KW-0804">Transcription</keyword>
<dbReference type="SMART" id="SM00906">
    <property type="entry name" value="Fungal_trans"/>
    <property type="match status" value="1"/>
</dbReference>
<feature type="region of interest" description="Disordered" evidence="4">
    <location>
        <begin position="361"/>
        <end position="390"/>
    </location>
</feature>
<evidence type="ECO:0000256" key="4">
    <source>
        <dbReference type="SAM" id="MobiDB-lite"/>
    </source>
</evidence>
<evidence type="ECO:0000259" key="5">
    <source>
        <dbReference type="SMART" id="SM00906"/>
    </source>
</evidence>
<comment type="caution">
    <text evidence="6">The sequence shown here is derived from an EMBL/GenBank/DDBJ whole genome shotgun (WGS) entry which is preliminary data.</text>
</comment>
<dbReference type="InterPro" id="IPR007219">
    <property type="entry name" value="XnlR_reg_dom"/>
</dbReference>
<evidence type="ECO:0000256" key="1">
    <source>
        <dbReference type="ARBA" id="ARBA00023015"/>
    </source>
</evidence>
<feature type="domain" description="Xylanolytic transcriptional activator regulatory" evidence="5">
    <location>
        <begin position="189"/>
        <end position="260"/>
    </location>
</feature>
<dbReference type="EMBL" id="CABFNS010000767">
    <property type="protein sequence ID" value="VUC27318.1"/>
    <property type="molecule type" value="Genomic_DNA"/>
</dbReference>
<dbReference type="CDD" id="cd12148">
    <property type="entry name" value="fungal_TF_MHR"/>
    <property type="match status" value="1"/>
</dbReference>
<dbReference type="Pfam" id="PF04082">
    <property type="entry name" value="Fungal_trans"/>
    <property type="match status" value="1"/>
</dbReference>
<accession>A0ABY6UBC1</accession>
<name>A0ABY6UBC1_BIOOC</name>
<evidence type="ECO:0000313" key="7">
    <source>
        <dbReference type="Proteomes" id="UP000766486"/>
    </source>
</evidence>
<evidence type="ECO:0000313" key="6">
    <source>
        <dbReference type="EMBL" id="VUC27318.1"/>
    </source>
</evidence>
<keyword evidence="1" id="KW-0805">Transcription regulation</keyword>
<evidence type="ECO:0000256" key="3">
    <source>
        <dbReference type="ARBA" id="ARBA00023242"/>
    </source>
</evidence>
<dbReference type="PANTHER" id="PTHR47424:SF6">
    <property type="entry name" value="PROLINE UTILIZATION TRANS-ACTIVATOR"/>
    <property type="match status" value="1"/>
</dbReference>
<keyword evidence="3" id="KW-0539">Nucleus</keyword>
<organism evidence="6 7">
    <name type="scientific">Bionectria ochroleuca</name>
    <name type="common">Gliocladium roseum</name>
    <dbReference type="NCBI Taxonomy" id="29856"/>
    <lineage>
        <taxon>Eukaryota</taxon>
        <taxon>Fungi</taxon>
        <taxon>Dikarya</taxon>
        <taxon>Ascomycota</taxon>
        <taxon>Pezizomycotina</taxon>
        <taxon>Sordariomycetes</taxon>
        <taxon>Hypocreomycetidae</taxon>
        <taxon>Hypocreales</taxon>
        <taxon>Bionectriaceae</taxon>
        <taxon>Clonostachys</taxon>
    </lineage>
</organism>
<reference evidence="6 7" key="1">
    <citation type="submission" date="2019-06" db="EMBL/GenBank/DDBJ databases">
        <authorList>
            <person name="Broberg M."/>
        </authorList>
    </citation>
    <scope>NUCLEOTIDE SEQUENCE [LARGE SCALE GENOMIC DNA]</scope>
</reference>
<sequence length="448" mass="49028">MDVEVLIPEPVMSSSLRFGSRIKGLSKDALPLSRSQLYPHDKIAESPEDAYNLAQQSEWNPGGPSSFVWPSEETARKSLEIVLTSLGTVQHLVDPRAVSDRISMVYEQTPKPESVQSLWDIEVLLIIAIGELLQGEVSQNSVFPAIDCFHEAMKHVPGLPRLRRAGSIAVEIMGLAVFYLQCADCKDDAYVYAGLGLRLAISNGMARQDGSKRNSDAVHRNRLWWTIYMQERRLAAATGNPVGISDDAITTVTPWSSPGFQPVSALDVNIKLAKITGRINQAKFGFFDLDAIFSAAFVFVMAEVTEHKAPMGPSDLQSAVSFLDHLGKCGNKASMNRLVDIRQMCSRLGITIEIPDTAMQISNESPAPGQNDSNQLDQSAAQHGSGASSTMMAPWSGLEGLVDGNFDIFRLDSTDIDSTTLGQWDDLILDGTVETDWEQFERATNSFS</sequence>
<dbReference type="PANTHER" id="PTHR47424">
    <property type="entry name" value="REGULATORY PROTEIN GAL4"/>
    <property type="match status" value="1"/>
</dbReference>
<evidence type="ECO:0000256" key="2">
    <source>
        <dbReference type="ARBA" id="ARBA00023163"/>
    </source>
</evidence>
<keyword evidence="7" id="KW-1185">Reference proteome</keyword>
<dbReference type="Proteomes" id="UP000766486">
    <property type="component" value="Unassembled WGS sequence"/>
</dbReference>
<proteinExistence type="predicted"/>
<protein>
    <recommendedName>
        <fullName evidence="5">Xylanolytic transcriptional activator regulatory domain-containing protein</fullName>
    </recommendedName>
</protein>
<feature type="compositionally biased region" description="Low complexity" evidence="4">
    <location>
        <begin position="378"/>
        <end position="389"/>
    </location>
</feature>
<gene>
    <name evidence="6" type="ORF">CLO192961_LOCUS208430</name>
</gene>
<dbReference type="InterPro" id="IPR051127">
    <property type="entry name" value="Fungal_SecMet_Regulators"/>
</dbReference>
<feature type="compositionally biased region" description="Polar residues" evidence="4">
    <location>
        <begin position="361"/>
        <end position="377"/>
    </location>
</feature>